<dbReference type="InterPro" id="IPR019137">
    <property type="entry name" value="Nck-associated_protein-1"/>
</dbReference>
<proteinExistence type="inferred from homology"/>
<dbReference type="EMBL" id="JAEACU010000001">
    <property type="protein sequence ID" value="KAH7545665.1"/>
    <property type="molecule type" value="Genomic_DNA"/>
</dbReference>
<feature type="region of interest" description="Disordered" evidence="2">
    <location>
        <begin position="1389"/>
        <end position="1449"/>
    </location>
</feature>
<dbReference type="GO" id="GO:0000902">
    <property type="term" value="P:cell morphogenesis"/>
    <property type="evidence" value="ECO:0007669"/>
    <property type="project" value="TreeGrafter"/>
</dbReference>
<feature type="region of interest" description="Disordered" evidence="2">
    <location>
        <begin position="1350"/>
        <end position="1373"/>
    </location>
</feature>
<evidence type="ECO:0000256" key="1">
    <source>
        <dbReference type="ARBA" id="ARBA00037947"/>
    </source>
</evidence>
<gene>
    <name evidence="3" type="ORF">FEM48_Zijuj01G0117600</name>
</gene>
<evidence type="ECO:0000313" key="3">
    <source>
        <dbReference type="EMBL" id="KAH7545665.1"/>
    </source>
</evidence>
<dbReference type="GO" id="GO:0031209">
    <property type="term" value="C:SCAR complex"/>
    <property type="evidence" value="ECO:0007669"/>
    <property type="project" value="TreeGrafter"/>
</dbReference>
<dbReference type="Proteomes" id="UP000813462">
    <property type="component" value="Unassembled WGS sequence"/>
</dbReference>
<dbReference type="GO" id="GO:0030866">
    <property type="term" value="P:cortical actin cytoskeleton organization"/>
    <property type="evidence" value="ECO:0007669"/>
    <property type="project" value="TreeGrafter"/>
</dbReference>
<evidence type="ECO:0008006" key="5">
    <source>
        <dbReference type="Google" id="ProtNLM"/>
    </source>
</evidence>
<dbReference type="GO" id="GO:0030031">
    <property type="term" value="P:cell projection assembly"/>
    <property type="evidence" value="ECO:0007669"/>
    <property type="project" value="TreeGrafter"/>
</dbReference>
<reference evidence="3" key="1">
    <citation type="journal article" date="2021" name="Front. Plant Sci.">
        <title>Chromosome-Scale Genome Assembly for Chinese Sour Jujube and Insights Into Its Genome Evolution and Domestication Signature.</title>
        <authorList>
            <person name="Shen L.-Y."/>
            <person name="Luo H."/>
            <person name="Wang X.-L."/>
            <person name="Wang X.-M."/>
            <person name="Qiu X.-J."/>
            <person name="Liu H."/>
            <person name="Zhou S.-S."/>
            <person name="Jia K.-H."/>
            <person name="Nie S."/>
            <person name="Bao Y.-T."/>
            <person name="Zhang R.-G."/>
            <person name="Yun Q.-Z."/>
            <person name="Chai Y.-H."/>
            <person name="Lu J.-Y."/>
            <person name="Li Y."/>
            <person name="Zhao S.-W."/>
            <person name="Mao J.-F."/>
            <person name="Jia S.-G."/>
            <person name="Mao Y.-M."/>
        </authorList>
    </citation>
    <scope>NUCLEOTIDE SEQUENCE</scope>
    <source>
        <strain evidence="3">AT0</strain>
        <tissue evidence="3">Leaf</tissue>
    </source>
</reference>
<sequence>MARSRSHFSSQDSSLSPTAVRSRELEGPPRWIEYLGPEMTYRNPGLDAQLQSSVGSNKGLNMQWVVQLTIVAKGLMAKMYRLNQILDYPDPVSHVYSEAFWKAGVFPNHPRICVLLSKKFPEHFSKLQLERVDKIALDALQDNAELHLQSLEPWIQLLLDLMVFREQALRLILDLSSTVITLLPHQNSLILHAFMDLFCSFVRVNLFAEKMPRKMMLQMYNLLHAISRSDRDCDFYHRLLRIYFSYDRLVQFIDSYDPPLKGLQEDLNFVSPRIGEVLEAVGPIIFLSTDTRKLRNEGFLSPYHPRYPDILTNSAHPLRAQDLANVTSYREWVLFGYLVCPDELLRVTSIDIALVLLKENLVLTLFRDEYILLHEDYQLYVLPRILESKKMAKSGRTKQKEADLEYSIAKQVEKMISEVHEQALLSCDAIHRERRILLKQEIGRMVLFFTDQPSLLAPNIQMVFAALAFAQCEVIWYFQHVGIASSKSKTARMVPVDIVSHVFSLVLDPSDPTIGYLLDGMDRLCCLVRKYIAAIRGYALSYLNSCAGRIRFLLGTPGMVALDLDASLKGLFQRIVHHLENIPKPQGEHSSAMTYDLSEFRKDWLNILMIVTSSRSSINIRHLEKATVSTGKEGLLSEGNAAYNWSRCPMTWARVEGFREKVLGNRMGILSSWRGHGVCRLIWDVWCLSSTLHFEGCVDELESQLSKHGSLKNLYFYHQHLTAVFRNTMFGPEGRPQHCCAWLGIASSFPECASPIVPEEVTKIGRDAVLYVESLIESIMGGLEGLINILDSEGGFGALETQLLPEQAASYMNHTSRVSMSSTKSPKAAVGFPLPGHESHPESNGSIKMLEAAMQRLTNLCSVLNDMEPICVLNHVFVLREYMRECIIGNFRRRLLAVLKTDNDLQRPSILESLIRRHIGIIHLAEQHISMDLTQGIREVLLTETFSGPVSSLHLFDKPTEQHTGSATEAVCNWYIENIIKDVSGAGILFAPIHKCFKSSRPVGGYFADSVTDLGELKAFVRIFGGYGVDRLDRMLKEHTAALLNCIDTSLRSNREVLETVASSLHSGDRIERDASIKQIVDMETVIGFCVQAGLALAFGGLLADAAGTVLEEGAPLLYSLLAGIVKHIPEEFPEMTEIKRMKGVANSVGVSVEHDSQWVRLILEEIGTANDGSWSLLPYLFASFMTSNIWNTTAFNVETGGFNNNIHCLAKCIGAVIAGSEYVRLEREHQQRKSFSNGHASETLDSEMQSHLSAEASIKSTMQLFVKFSAAIILDSWSEINRSHLVAQIIFLDQLCEISPFLPRSTLETHVPYAVIRSIYSQYYANSPSSPLALLSVSPRNSPLLSLSHASPVLRQPRGDSTPQFTAMDSGYFKGSSSHAQDHLYDADSGSLRSIGNKQRNIRRSGPLDYSSSRNKVKFVEGSTSGSTGGPSPLPRFAVSRSGPIAYK</sequence>
<protein>
    <recommendedName>
        <fullName evidence="5">Protein NAP1</fullName>
    </recommendedName>
</protein>
<accession>A0A978W131</accession>
<dbReference type="GO" id="GO:0016477">
    <property type="term" value="P:cell migration"/>
    <property type="evidence" value="ECO:0007669"/>
    <property type="project" value="TreeGrafter"/>
</dbReference>
<evidence type="ECO:0000256" key="2">
    <source>
        <dbReference type="SAM" id="MobiDB-lite"/>
    </source>
</evidence>
<feature type="region of interest" description="Disordered" evidence="2">
    <location>
        <begin position="1"/>
        <end position="24"/>
    </location>
</feature>
<dbReference type="PANTHER" id="PTHR12093:SF10">
    <property type="entry name" value="MEMBRANE-ASSOCIATED PROTEIN HEM"/>
    <property type="match status" value="1"/>
</dbReference>
<name>A0A978W131_ZIZJJ</name>
<organism evidence="3 4">
    <name type="scientific">Ziziphus jujuba var. spinosa</name>
    <dbReference type="NCBI Taxonomy" id="714518"/>
    <lineage>
        <taxon>Eukaryota</taxon>
        <taxon>Viridiplantae</taxon>
        <taxon>Streptophyta</taxon>
        <taxon>Embryophyta</taxon>
        <taxon>Tracheophyta</taxon>
        <taxon>Spermatophyta</taxon>
        <taxon>Magnoliopsida</taxon>
        <taxon>eudicotyledons</taxon>
        <taxon>Gunneridae</taxon>
        <taxon>Pentapetalae</taxon>
        <taxon>rosids</taxon>
        <taxon>fabids</taxon>
        <taxon>Rosales</taxon>
        <taxon>Rhamnaceae</taxon>
        <taxon>Paliureae</taxon>
        <taxon>Ziziphus</taxon>
    </lineage>
</organism>
<dbReference type="PANTHER" id="PTHR12093">
    <property type="entry name" value="NCK-ASSOCIATED PROTEIN 1"/>
    <property type="match status" value="1"/>
</dbReference>
<dbReference type="Pfam" id="PF09735">
    <property type="entry name" value="Nckap1"/>
    <property type="match status" value="2"/>
</dbReference>
<comment type="similarity">
    <text evidence="1">Belongs to the HEM-1/HEM-2 family.</text>
</comment>
<feature type="compositionally biased region" description="Low complexity" evidence="2">
    <location>
        <begin position="7"/>
        <end position="16"/>
    </location>
</feature>
<comment type="caution">
    <text evidence="3">The sequence shown here is derived from an EMBL/GenBank/DDBJ whole genome shotgun (WGS) entry which is preliminary data.</text>
</comment>
<evidence type="ECO:0000313" key="4">
    <source>
        <dbReference type="Proteomes" id="UP000813462"/>
    </source>
</evidence>